<feature type="compositionally biased region" description="Polar residues" evidence="1">
    <location>
        <begin position="766"/>
        <end position="778"/>
    </location>
</feature>
<dbReference type="PANTHER" id="PTHR43606:SF2">
    <property type="entry name" value="ALKALINE PHOSPHATASE FAMILY PROTEIN (AFU_ORTHOLOGUE AFUA_5G03860)"/>
    <property type="match status" value="1"/>
</dbReference>
<gene>
    <name evidence="3" type="ORF">Mal48_17810</name>
</gene>
<dbReference type="InterPro" id="IPR018946">
    <property type="entry name" value="PhoD-like_MPP"/>
</dbReference>
<protein>
    <submittedName>
        <fullName evidence="3">PhoD-like phosphatase</fullName>
    </submittedName>
</protein>
<dbReference type="SUPFAM" id="SSF56300">
    <property type="entry name" value="Metallo-dependent phosphatases"/>
    <property type="match status" value="1"/>
</dbReference>
<dbReference type="RefSeq" id="WP_145197859.1">
    <property type="nucleotide sequence ID" value="NZ_CP036267.1"/>
</dbReference>
<name>A0A517QLM0_9PLAN</name>
<keyword evidence="4" id="KW-1185">Reference proteome</keyword>
<accession>A0A517QLM0</accession>
<evidence type="ECO:0000259" key="2">
    <source>
        <dbReference type="Pfam" id="PF09423"/>
    </source>
</evidence>
<evidence type="ECO:0000256" key="1">
    <source>
        <dbReference type="SAM" id="MobiDB-lite"/>
    </source>
</evidence>
<reference evidence="3 4" key="1">
    <citation type="submission" date="2019-02" db="EMBL/GenBank/DDBJ databases">
        <title>Deep-cultivation of Planctomycetes and their phenomic and genomic characterization uncovers novel biology.</title>
        <authorList>
            <person name="Wiegand S."/>
            <person name="Jogler M."/>
            <person name="Boedeker C."/>
            <person name="Pinto D."/>
            <person name="Vollmers J."/>
            <person name="Rivas-Marin E."/>
            <person name="Kohn T."/>
            <person name="Peeters S.H."/>
            <person name="Heuer A."/>
            <person name="Rast P."/>
            <person name="Oberbeckmann S."/>
            <person name="Bunk B."/>
            <person name="Jeske O."/>
            <person name="Meyerdierks A."/>
            <person name="Storesund J.E."/>
            <person name="Kallscheuer N."/>
            <person name="Luecker S."/>
            <person name="Lage O.M."/>
            <person name="Pohl T."/>
            <person name="Merkel B.J."/>
            <person name="Hornburger P."/>
            <person name="Mueller R.-W."/>
            <person name="Bruemmer F."/>
            <person name="Labrenz M."/>
            <person name="Spormann A.M."/>
            <person name="Op den Camp H."/>
            <person name="Overmann J."/>
            <person name="Amann R."/>
            <person name="Jetten M.S.M."/>
            <person name="Mascher T."/>
            <person name="Medema M.H."/>
            <person name="Devos D.P."/>
            <person name="Kaster A.-K."/>
            <person name="Ovreas L."/>
            <person name="Rohde M."/>
            <person name="Galperin M.Y."/>
            <person name="Jogler C."/>
        </authorList>
    </citation>
    <scope>NUCLEOTIDE SEQUENCE [LARGE SCALE GENOMIC DNA]</scope>
    <source>
        <strain evidence="3 4">Mal48</strain>
    </source>
</reference>
<dbReference type="Proteomes" id="UP000315724">
    <property type="component" value="Chromosome"/>
</dbReference>
<dbReference type="KEGG" id="tpol:Mal48_17810"/>
<feature type="region of interest" description="Disordered" evidence="1">
    <location>
        <begin position="759"/>
        <end position="778"/>
    </location>
</feature>
<dbReference type="AlphaFoldDB" id="A0A517QLM0"/>
<dbReference type="InterPro" id="IPR029052">
    <property type="entry name" value="Metallo-depent_PP-like"/>
</dbReference>
<evidence type="ECO:0000313" key="3">
    <source>
        <dbReference type="EMBL" id="QDT32534.1"/>
    </source>
</evidence>
<dbReference type="EMBL" id="CP036267">
    <property type="protein sequence ID" value="QDT32534.1"/>
    <property type="molecule type" value="Genomic_DNA"/>
</dbReference>
<dbReference type="PANTHER" id="PTHR43606">
    <property type="entry name" value="PHOSPHATASE, PUTATIVE (AFU_ORTHOLOGUE AFUA_6G08710)-RELATED"/>
    <property type="match status" value="1"/>
</dbReference>
<dbReference type="Pfam" id="PF09423">
    <property type="entry name" value="PhoD"/>
    <property type="match status" value="1"/>
</dbReference>
<proteinExistence type="predicted"/>
<dbReference type="InterPro" id="IPR038607">
    <property type="entry name" value="PhoD-like_sf"/>
</dbReference>
<evidence type="ECO:0000313" key="4">
    <source>
        <dbReference type="Proteomes" id="UP000315724"/>
    </source>
</evidence>
<organism evidence="3 4">
    <name type="scientific">Thalassoglobus polymorphus</name>
    <dbReference type="NCBI Taxonomy" id="2527994"/>
    <lineage>
        <taxon>Bacteria</taxon>
        <taxon>Pseudomonadati</taxon>
        <taxon>Planctomycetota</taxon>
        <taxon>Planctomycetia</taxon>
        <taxon>Planctomycetales</taxon>
        <taxon>Planctomycetaceae</taxon>
        <taxon>Thalassoglobus</taxon>
    </lineage>
</organism>
<dbReference type="OrthoDB" id="9761852at2"/>
<dbReference type="Gene3D" id="3.60.21.70">
    <property type="entry name" value="PhoD-like phosphatase"/>
    <property type="match status" value="1"/>
</dbReference>
<sequence>MTSLTRRVALKVIGFGSTLLGLDRIAQAQKLVTNKPQPPIDQWANTVDRVWLGRQFWANPMEDWKVVEGAAECQSFGGNRNIHLITHEFTETNQPFAMSVDVELAEKKGLDGGVGFRMGIRSDINEYRSNCFIPRGVNIGISKGKLQIGGAVKDLPVDFQQEKFSLQVQGTPNAKGYRVTLNLLSEAGEQIETVSTQMPGTAFPGNIALVNNYNIANRRNPNRDIGKTRYRFRNWAVSGEAFTIRPEREFGPILWTMYSLSDSRSDEGFVLKLSALTGPLGEDDNQTVELQIRKNGEWSSLGEAPLDTDAWVATFRIPNWDEKQETPYRVLYKEKRKGEAAVSSEWSGLIKANPTGRPLRFGALTCQNDYAFPYEPVANNVVKLDPDMLYFSGDQIYESHGGYGIIREPADPAILNYLRKFYQFGWSFREAMKDRPTLCIPDDHDVFQGNIWGEGGAKMKGIDQGASSKGGYREPAKMVNVVHTTCVSHHPDFYDPAPSKQDISVYFGDVVYGDVSFAVIADRQWKSGPEHVDTASGRADHVPDKDFDTSVLDKPGLVLLGERQEEFLKAWSEDWRGHSMKVVLSQTVFAGVATHHGNYDGYLKADLDSGGWPQTARNRAIDIIRKSKTLHINGDQHLTTLCQYGVHKQRDSNWSFCPPAIGVGYPRWWRPDEIEMPHEKRPQHGLANTGEYIDGLGNKVYVYAVGNPEVATEKNRYDRAEQKGSGFGLVTIDTSKKTFHIESFRFLIDVTDGKPSNQFPGWPVTIHQSENSGENKLS</sequence>
<dbReference type="InterPro" id="IPR052900">
    <property type="entry name" value="Phospholipid_Metab_Enz"/>
</dbReference>
<feature type="domain" description="PhoD-like phosphatase metallophosphatase" evidence="2">
    <location>
        <begin position="362"/>
        <end position="657"/>
    </location>
</feature>